<dbReference type="EMBL" id="BCWF01000021">
    <property type="protein sequence ID" value="GAT27591.1"/>
    <property type="molecule type" value="Genomic_DNA"/>
</dbReference>
<proteinExistence type="predicted"/>
<dbReference type="Pfam" id="PF20150">
    <property type="entry name" value="2EXR"/>
    <property type="match status" value="1"/>
</dbReference>
<dbReference type="AlphaFoldDB" id="A0A146FRI4"/>
<name>A0A146FRI4_ASPKA</name>
<dbReference type="PANTHER" id="PTHR35910">
    <property type="entry name" value="2EXR DOMAIN-CONTAINING PROTEIN"/>
    <property type="match status" value="1"/>
</dbReference>
<evidence type="ECO:0000313" key="4">
    <source>
        <dbReference type="Proteomes" id="UP000075230"/>
    </source>
</evidence>
<evidence type="ECO:0000259" key="2">
    <source>
        <dbReference type="Pfam" id="PF20150"/>
    </source>
</evidence>
<reference evidence="4" key="2">
    <citation type="submission" date="2016-02" db="EMBL/GenBank/DDBJ databases">
        <title>Genome sequencing of Aspergillus luchuensis NBRC 4314.</title>
        <authorList>
            <person name="Yamada O."/>
        </authorList>
    </citation>
    <scope>NUCLEOTIDE SEQUENCE [LARGE SCALE GENOMIC DNA]</scope>
    <source>
        <strain evidence="4">RIB 2604</strain>
    </source>
</reference>
<dbReference type="Proteomes" id="UP000075230">
    <property type="component" value="Unassembled WGS sequence"/>
</dbReference>
<reference evidence="3 4" key="1">
    <citation type="journal article" date="2016" name="DNA Res.">
        <title>Genome sequence of Aspergillus luchuensis NBRC 4314.</title>
        <authorList>
            <person name="Yamada O."/>
            <person name="Machida M."/>
            <person name="Hosoyama A."/>
            <person name="Goto M."/>
            <person name="Takahashi T."/>
            <person name="Futagami T."/>
            <person name="Yamagata Y."/>
            <person name="Takeuchi M."/>
            <person name="Kobayashi T."/>
            <person name="Koike H."/>
            <person name="Abe K."/>
            <person name="Asai K."/>
            <person name="Arita M."/>
            <person name="Fujita N."/>
            <person name="Fukuda K."/>
            <person name="Higa K."/>
            <person name="Horikawa H."/>
            <person name="Ishikawa T."/>
            <person name="Jinno K."/>
            <person name="Kato Y."/>
            <person name="Kirimura K."/>
            <person name="Mizutani O."/>
            <person name="Nakasone K."/>
            <person name="Sano M."/>
            <person name="Shiraishi Y."/>
            <person name="Tsukahara M."/>
            <person name="Gomi K."/>
        </authorList>
    </citation>
    <scope>NUCLEOTIDE SEQUENCE [LARGE SCALE GENOMIC DNA]</scope>
    <source>
        <strain evidence="3 4">RIB 2604</strain>
    </source>
</reference>
<gene>
    <name evidence="3" type="ORF">RIB2604_02112850</name>
</gene>
<feature type="region of interest" description="Disordered" evidence="1">
    <location>
        <begin position="240"/>
        <end position="263"/>
    </location>
</feature>
<organism evidence="3 4">
    <name type="scientific">Aspergillus kawachii</name>
    <name type="common">White koji mold</name>
    <name type="synonym">Aspergillus awamori var. kawachi</name>
    <dbReference type="NCBI Taxonomy" id="1069201"/>
    <lineage>
        <taxon>Eukaryota</taxon>
        <taxon>Fungi</taxon>
        <taxon>Dikarya</taxon>
        <taxon>Ascomycota</taxon>
        <taxon>Pezizomycotina</taxon>
        <taxon>Eurotiomycetes</taxon>
        <taxon>Eurotiomycetidae</taxon>
        <taxon>Eurotiales</taxon>
        <taxon>Aspergillaceae</taxon>
        <taxon>Aspergillus</taxon>
        <taxon>Aspergillus subgen. Circumdati</taxon>
    </lineage>
</organism>
<evidence type="ECO:0000256" key="1">
    <source>
        <dbReference type="SAM" id="MobiDB-lite"/>
    </source>
</evidence>
<dbReference type="InterPro" id="IPR045518">
    <property type="entry name" value="2EXR"/>
</dbReference>
<accession>A0A146FRI4</accession>
<sequence length="428" mass="49784">MKYEIRDNHNTIALLRQWFDTIDPKTYRKQNPWSGELTDAYEHYKYLDKIFIQRKAIYMNEPLLTLEATPDQHVKSIQLAIEWGEAALSSAKARIHVLANYRNAYDVTVIHSHIEEAERHLFSAMSALREARTNFQANTAKTFPLFNFLPAELRHQIWQSALPEPTHPPSALLPHRKGCWVANPIPYTGEAGQVNDPNGNYEIVFDMSLLDHVQIHTPLLHVNSESRAIAQKWAQRISAPRTNRLNEQQQTQAQTYNDDNSSEYIPPFSRQFNIDKDILYLVPDNIVDLILGAGDRLEQPDMNGKAARVVFSLPLVVVSEEVIWLEDEALVEEIMELFSIIGPVYIMVGEQPKWKEGGVQRWWDVELVSRRAFVWQWTESRVVETVEERFGSDEVHERIVQWCEWMGRVLTKINRTRFEMGVVRVVRR</sequence>
<dbReference type="VEuPathDB" id="FungiDB:ASPFODRAFT_120820"/>
<evidence type="ECO:0000313" key="3">
    <source>
        <dbReference type="EMBL" id="GAT27591.1"/>
    </source>
</evidence>
<dbReference type="PANTHER" id="PTHR35910:SF6">
    <property type="entry name" value="2EXR DOMAIN-CONTAINING PROTEIN"/>
    <property type="match status" value="1"/>
</dbReference>
<protein>
    <submittedName>
        <fullName evidence="3">Similar to An01g01650</fullName>
    </submittedName>
</protein>
<comment type="caution">
    <text evidence="3">The sequence shown here is derived from an EMBL/GenBank/DDBJ whole genome shotgun (WGS) entry which is preliminary data.</text>
</comment>
<feature type="domain" description="2EXR" evidence="2">
    <location>
        <begin position="143"/>
        <end position="250"/>
    </location>
</feature>